<dbReference type="RefSeq" id="WP_218125923.1">
    <property type="nucleotide sequence ID" value="NZ_FNCN01000018.1"/>
</dbReference>
<proteinExistence type="predicted"/>
<evidence type="ECO:0008006" key="3">
    <source>
        <dbReference type="Google" id="ProtNLM"/>
    </source>
</evidence>
<dbReference type="STRING" id="504805.SAMN05421505_1186"/>
<evidence type="ECO:0000313" key="2">
    <source>
        <dbReference type="Proteomes" id="UP000198923"/>
    </source>
</evidence>
<dbReference type="Proteomes" id="UP000198923">
    <property type="component" value="Unassembled WGS sequence"/>
</dbReference>
<dbReference type="AlphaFoldDB" id="A0A1G8DCM1"/>
<protein>
    <recommendedName>
        <fullName evidence="3">Tn3 transposase DDE domain-containing protein</fullName>
    </recommendedName>
</protein>
<keyword evidence="2" id="KW-1185">Reference proteome</keyword>
<dbReference type="EMBL" id="FNCN01000018">
    <property type="protein sequence ID" value="SDH55415.1"/>
    <property type="molecule type" value="Genomic_DNA"/>
</dbReference>
<gene>
    <name evidence="1" type="ORF">SAMN05421505_1186</name>
</gene>
<evidence type="ECO:0000313" key="1">
    <source>
        <dbReference type="EMBL" id="SDH55415.1"/>
    </source>
</evidence>
<reference evidence="1 2" key="1">
    <citation type="submission" date="2016-10" db="EMBL/GenBank/DDBJ databases">
        <authorList>
            <person name="de Groot N.N."/>
        </authorList>
    </citation>
    <scope>NUCLEOTIDE SEQUENCE [LARGE SCALE GENOMIC DNA]</scope>
    <source>
        <strain evidence="1 2">CPCC 201354</strain>
    </source>
</reference>
<accession>A0A1G8DCM1</accession>
<name>A0A1G8DCM1_9ACTN</name>
<sequence length="143" mass="15942">MTTELGLLNDRMPKMGWLDIAERKSGAIRLTPAEAQPEPQNLRRIKGEVQRRWGVVPLIDMLKEAVLRTGCLDALQDILGEPEWARLLTSADRRGLTPLFWSHVRPYGEVNLDMGARLDLAAVAAPGPRAPADVDEHRSAERT</sequence>
<organism evidence="1 2">
    <name type="scientific">Sinosporangium album</name>
    <dbReference type="NCBI Taxonomy" id="504805"/>
    <lineage>
        <taxon>Bacteria</taxon>
        <taxon>Bacillati</taxon>
        <taxon>Actinomycetota</taxon>
        <taxon>Actinomycetes</taxon>
        <taxon>Streptosporangiales</taxon>
        <taxon>Streptosporangiaceae</taxon>
        <taxon>Sinosporangium</taxon>
    </lineage>
</organism>